<feature type="transmembrane region" description="Helical" evidence="1">
    <location>
        <begin position="137"/>
        <end position="163"/>
    </location>
</feature>
<sequence>MALPRAVKLLLVAVSLLLVAFALDVATILYSFEHVDRVFALAHTDTDTSMNGPVAEGFTYLAWMASLVIMGVSALLLVLAASALLRRRWWGYPLTLVVMMPHAAFTACALPTVGWRTRSSPSPQDHAPYYDPAVTPLVVQIADVAMIPLGFVGAVGALVLLALPVTRRFQNEVERPNPG</sequence>
<dbReference type="AlphaFoldDB" id="A0A7W9M2D2"/>
<keyword evidence="1" id="KW-0812">Transmembrane</keyword>
<evidence type="ECO:0000313" key="2">
    <source>
        <dbReference type="EMBL" id="MBB5804821.1"/>
    </source>
</evidence>
<gene>
    <name evidence="2" type="ORF">F4560_004589</name>
</gene>
<name>A0A7W9M2D2_9PSEU</name>
<evidence type="ECO:0000256" key="1">
    <source>
        <dbReference type="SAM" id="Phobius"/>
    </source>
</evidence>
<feature type="transmembrane region" description="Helical" evidence="1">
    <location>
        <begin position="92"/>
        <end position="117"/>
    </location>
</feature>
<evidence type="ECO:0000313" key="3">
    <source>
        <dbReference type="Proteomes" id="UP000552097"/>
    </source>
</evidence>
<keyword evidence="1" id="KW-1133">Transmembrane helix</keyword>
<dbReference type="EMBL" id="JACHMO010000001">
    <property type="protein sequence ID" value="MBB5804821.1"/>
    <property type="molecule type" value="Genomic_DNA"/>
</dbReference>
<dbReference type="Proteomes" id="UP000552097">
    <property type="component" value="Unassembled WGS sequence"/>
</dbReference>
<accession>A0A7W9M2D2</accession>
<keyword evidence="3" id="KW-1185">Reference proteome</keyword>
<feature type="transmembrane region" description="Helical" evidence="1">
    <location>
        <begin position="60"/>
        <end position="85"/>
    </location>
</feature>
<comment type="caution">
    <text evidence="2">The sequence shown here is derived from an EMBL/GenBank/DDBJ whole genome shotgun (WGS) entry which is preliminary data.</text>
</comment>
<organism evidence="2 3">
    <name type="scientific">Saccharothrix ecbatanensis</name>
    <dbReference type="NCBI Taxonomy" id="1105145"/>
    <lineage>
        <taxon>Bacteria</taxon>
        <taxon>Bacillati</taxon>
        <taxon>Actinomycetota</taxon>
        <taxon>Actinomycetes</taxon>
        <taxon>Pseudonocardiales</taxon>
        <taxon>Pseudonocardiaceae</taxon>
        <taxon>Saccharothrix</taxon>
    </lineage>
</organism>
<dbReference type="RefSeq" id="WP_184922933.1">
    <property type="nucleotide sequence ID" value="NZ_JACHMO010000001.1"/>
</dbReference>
<reference evidence="2 3" key="1">
    <citation type="submission" date="2020-08" db="EMBL/GenBank/DDBJ databases">
        <title>Sequencing the genomes of 1000 actinobacteria strains.</title>
        <authorList>
            <person name="Klenk H.-P."/>
        </authorList>
    </citation>
    <scope>NUCLEOTIDE SEQUENCE [LARGE SCALE GENOMIC DNA]</scope>
    <source>
        <strain evidence="2 3">DSM 45486</strain>
    </source>
</reference>
<protein>
    <submittedName>
        <fullName evidence="2">Uncharacterized protein</fullName>
    </submittedName>
</protein>
<proteinExistence type="predicted"/>
<keyword evidence="1" id="KW-0472">Membrane</keyword>